<feature type="binding site" evidence="5">
    <location>
        <position position="226"/>
    </location>
    <ligand>
        <name>substrate</name>
    </ligand>
</feature>
<dbReference type="SUPFAM" id="SSF51161">
    <property type="entry name" value="Trimeric LpxA-like enzymes"/>
    <property type="match status" value="1"/>
</dbReference>
<name>A0A1G5ZAZ3_9HYPH</name>
<dbReference type="SUPFAM" id="SSF51230">
    <property type="entry name" value="Single hybrid motif"/>
    <property type="match status" value="1"/>
</dbReference>
<comment type="similarity">
    <text evidence="2">Belongs to the transferase hexapeptide repeat family.</text>
</comment>
<dbReference type="InterPro" id="IPR011004">
    <property type="entry name" value="Trimer_LpxA-like_sf"/>
</dbReference>
<accession>A0A1G5ZAZ3</accession>
<dbReference type="AlphaFoldDB" id="A0A1G5ZAZ3"/>
<dbReference type="OrthoDB" id="9815592at2"/>
<dbReference type="Gene3D" id="2.40.50.100">
    <property type="match status" value="1"/>
</dbReference>
<evidence type="ECO:0000313" key="7">
    <source>
        <dbReference type="EMBL" id="SDA91964.1"/>
    </source>
</evidence>
<keyword evidence="7" id="KW-0012">Acyltransferase</keyword>
<dbReference type="Gene3D" id="3.40.50.20">
    <property type="match status" value="1"/>
</dbReference>
<dbReference type="PROSITE" id="PS00189">
    <property type="entry name" value="LIPOYL"/>
    <property type="match status" value="1"/>
</dbReference>
<dbReference type="InterPro" id="IPR001451">
    <property type="entry name" value="Hexapep"/>
</dbReference>
<gene>
    <name evidence="7" type="ORF">SAMN02927914_04595</name>
</gene>
<proteinExistence type="inferred from homology"/>
<sequence length="367" mass="37472">MSVLVEAPRVNANEDNLQLIEIRVVQGERVEEGAILFVLETTKAAVEVYAPEAGIIGRLDSKVGDFVTVGAVLCEIVDENANAASGTTSTANVGVNEIAITAKARKAASELGIDLADVSPSNGRIGEAEVRAAAGRRSGAMVAGPDEFQPVIPSGSTRRAVIIGGGGHAACLIDALDGSGYDILGCTDHALPVGQHVCGGISVIGTEECLERLLAEGTRYAFIGIGGAQSSEVRRAMFERALAMGFVLPPVIHPSAIVSKATRIGHGCHILAGASIGPRCTIGNNVIVNQGSIVCHDSIVQDSAHLTPGAILAGGVSVGARTVVGMGATVLLGVQIGADCLIHNGAHISANVGDNTIVDAQGRRHLR</sequence>
<dbReference type="Pfam" id="PF00132">
    <property type="entry name" value="Hexapep"/>
    <property type="match status" value="1"/>
</dbReference>
<comment type="cofactor">
    <cofactor evidence="1">
        <name>(R)-lipoate</name>
        <dbReference type="ChEBI" id="CHEBI:83088"/>
    </cofactor>
</comment>
<dbReference type="InterPro" id="IPR020019">
    <property type="entry name" value="AcTrfase_PglD-like"/>
</dbReference>
<dbReference type="EMBL" id="FMXM01000016">
    <property type="protein sequence ID" value="SDA91964.1"/>
    <property type="molecule type" value="Genomic_DNA"/>
</dbReference>
<dbReference type="Pfam" id="PF00364">
    <property type="entry name" value="Biotin_lipoyl"/>
    <property type="match status" value="1"/>
</dbReference>
<dbReference type="STRING" id="1165689.SAMN02927914_04595"/>
<dbReference type="Proteomes" id="UP000198588">
    <property type="component" value="Unassembled WGS sequence"/>
</dbReference>
<keyword evidence="7" id="KW-0808">Transferase</keyword>
<dbReference type="PANTHER" id="PTHR43300">
    <property type="entry name" value="ACETYLTRANSFERASE"/>
    <property type="match status" value="1"/>
</dbReference>
<feature type="domain" description="Lipoyl-binding" evidence="6">
    <location>
        <begin position="2"/>
        <end position="77"/>
    </location>
</feature>
<feature type="binding site" evidence="5">
    <location>
        <position position="305"/>
    </location>
    <ligand>
        <name>acetyl-CoA</name>
        <dbReference type="ChEBI" id="CHEBI:57288"/>
    </ligand>
</feature>
<evidence type="ECO:0000256" key="3">
    <source>
        <dbReference type="ARBA" id="ARBA00022823"/>
    </source>
</evidence>
<evidence type="ECO:0000256" key="2">
    <source>
        <dbReference type="ARBA" id="ARBA00007274"/>
    </source>
</evidence>
<dbReference type="CDD" id="cd06849">
    <property type="entry name" value="lipoyl_domain"/>
    <property type="match status" value="1"/>
</dbReference>
<organism evidence="7 8">
    <name type="scientific">Mesorhizobium qingshengii</name>
    <dbReference type="NCBI Taxonomy" id="1165689"/>
    <lineage>
        <taxon>Bacteria</taxon>
        <taxon>Pseudomonadati</taxon>
        <taxon>Pseudomonadota</taxon>
        <taxon>Alphaproteobacteria</taxon>
        <taxon>Hyphomicrobiales</taxon>
        <taxon>Phyllobacteriaceae</taxon>
        <taxon>Mesorhizobium</taxon>
    </lineage>
</organism>
<dbReference type="RefSeq" id="WP_091582614.1">
    <property type="nucleotide sequence ID" value="NZ_FMXM01000016.1"/>
</dbReference>
<dbReference type="InterPro" id="IPR036625">
    <property type="entry name" value="E3-bd_dom_sf"/>
</dbReference>
<evidence type="ECO:0000256" key="1">
    <source>
        <dbReference type="ARBA" id="ARBA00001938"/>
    </source>
</evidence>
<dbReference type="InterPro" id="IPR041561">
    <property type="entry name" value="PglD_N"/>
</dbReference>
<feature type="site" description="Increases basicity of active site His" evidence="4">
    <location>
        <position position="297"/>
    </location>
</feature>
<feature type="active site" description="Proton acceptor" evidence="4">
    <location>
        <position position="296"/>
    </location>
</feature>
<dbReference type="Gene3D" id="4.10.320.10">
    <property type="entry name" value="E3-binding domain"/>
    <property type="match status" value="1"/>
</dbReference>
<protein>
    <submittedName>
        <fullName evidence="7">Sugar O-acyltransferase, sialic acid O-acetyltransferase NeuD family</fullName>
    </submittedName>
</protein>
<dbReference type="InterPro" id="IPR050179">
    <property type="entry name" value="Trans_hexapeptide_repeat"/>
</dbReference>
<keyword evidence="3" id="KW-0450">Lipoyl</keyword>
<dbReference type="Pfam" id="PF17836">
    <property type="entry name" value="PglD_N"/>
    <property type="match status" value="1"/>
</dbReference>
<dbReference type="CDD" id="cd03360">
    <property type="entry name" value="LbH_AT_putative"/>
    <property type="match status" value="1"/>
</dbReference>
<evidence type="ECO:0000313" key="8">
    <source>
        <dbReference type="Proteomes" id="UP000198588"/>
    </source>
</evidence>
<evidence type="ECO:0000259" key="6">
    <source>
        <dbReference type="PROSITE" id="PS50968"/>
    </source>
</evidence>
<dbReference type="InterPro" id="IPR000089">
    <property type="entry name" value="Biotin_lipoyl"/>
</dbReference>
<dbReference type="GO" id="GO:0016746">
    <property type="term" value="F:acyltransferase activity"/>
    <property type="evidence" value="ECO:0007669"/>
    <property type="project" value="UniProtKB-KW"/>
</dbReference>
<dbReference type="Pfam" id="PF14602">
    <property type="entry name" value="Hexapep_2"/>
    <property type="match status" value="1"/>
</dbReference>
<evidence type="ECO:0000256" key="4">
    <source>
        <dbReference type="PIRSR" id="PIRSR620019-1"/>
    </source>
</evidence>
<dbReference type="PANTHER" id="PTHR43300:SF7">
    <property type="entry name" value="UDP-N-ACETYLBACILLOSAMINE N-ACETYLTRANSFERASE"/>
    <property type="match status" value="1"/>
</dbReference>
<dbReference type="InterPro" id="IPR011053">
    <property type="entry name" value="Single_hybrid_motif"/>
</dbReference>
<dbReference type="Gene3D" id="2.160.10.10">
    <property type="entry name" value="Hexapeptide repeat proteins"/>
    <property type="match status" value="1"/>
</dbReference>
<dbReference type="InterPro" id="IPR003016">
    <property type="entry name" value="2-oxoA_DH_lipoyl-BS"/>
</dbReference>
<evidence type="ECO:0000256" key="5">
    <source>
        <dbReference type="PIRSR" id="PIRSR620019-2"/>
    </source>
</evidence>
<reference evidence="7 8" key="1">
    <citation type="submission" date="2016-10" db="EMBL/GenBank/DDBJ databases">
        <authorList>
            <person name="de Groot N.N."/>
        </authorList>
    </citation>
    <scope>NUCLEOTIDE SEQUENCE [LARGE SCALE GENOMIC DNA]</scope>
    <source>
        <strain evidence="7 8">CGMCC 1.12097</strain>
    </source>
</reference>
<dbReference type="NCBIfam" id="TIGR03570">
    <property type="entry name" value="NeuD_NnaD"/>
    <property type="match status" value="1"/>
</dbReference>
<dbReference type="PROSITE" id="PS50968">
    <property type="entry name" value="BIOTINYL_LIPOYL"/>
    <property type="match status" value="1"/>
</dbReference>